<dbReference type="OrthoDB" id="282152at2759"/>
<accession>A0A5J5ET07</accession>
<gene>
    <name evidence="2" type="ORF">FN846DRAFT_780693</name>
</gene>
<evidence type="ECO:0000313" key="2">
    <source>
        <dbReference type="EMBL" id="KAA8902079.1"/>
    </source>
</evidence>
<dbReference type="InterPro" id="IPR001529">
    <property type="entry name" value="Zn_ribbon_RPB9"/>
</dbReference>
<feature type="domain" description="DNA-directed RNA polymerase II subunit RPB9-like zinc ribbon" evidence="1">
    <location>
        <begin position="3"/>
        <end position="55"/>
    </location>
</feature>
<organism evidence="2 3">
    <name type="scientific">Sphaerosporella brunnea</name>
    <dbReference type="NCBI Taxonomy" id="1250544"/>
    <lineage>
        <taxon>Eukaryota</taxon>
        <taxon>Fungi</taxon>
        <taxon>Dikarya</taxon>
        <taxon>Ascomycota</taxon>
        <taxon>Pezizomycotina</taxon>
        <taxon>Pezizomycetes</taxon>
        <taxon>Pezizales</taxon>
        <taxon>Pyronemataceae</taxon>
        <taxon>Sphaerosporella</taxon>
    </lineage>
</organism>
<dbReference type="EMBL" id="VXIS01000136">
    <property type="protein sequence ID" value="KAA8902079.1"/>
    <property type="molecule type" value="Genomic_DNA"/>
</dbReference>
<name>A0A5J5ET07_9PEZI</name>
<dbReference type="AlphaFoldDB" id="A0A5J5ET07"/>
<dbReference type="GO" id="GO:0006351">
    <property type="term" value="P:DNA-templated transcription"/>
    <property type="evidence" value="ECO:0007669"/>
    <property type="project" value="InterPro"/>
</dbReference>
<evidence type="ECO:0000313" key="3">
    <source>
        <dbReference type="Proteomes" id="UP000326924"/>
    </source>
</evidence>
<evidence type="ECO:0000259" key="1">
    <source>
        <dbReference type="SMART" id="SM00661"/>
    </source>
</evidence>
<proteinExistence type="predicted"/>
<protein>
    <recommendedName>
        <fullName evidence="1">DNA-directed RNA polymerase II subunit RPB9-like zinc ribbon domain-containing protein</fullName>
    </recommendedName>
</protein>
<dbReference type="InParanoid" id="A0A5J5ET07"/>
<comment type="caution">
    <text evidence="2">The sequence shown here is derived from an EMBL/GenBank/DDBJ whole genome shotgun (WGS) entry which is preliminary data.</text>
</comment>
<dbReference type="Proteomes" id="UP000326924">
    <property type="component" value="Unassembled WGS sequence"/>
</dbReference>
<reference evidence="2 3" key="1">
    <citation type="submission" date="2019-09" db="EMBL/GenBank/DDBJ databases">
        <title>Draft genome of the ectomycorrhizal ascomycete Sphaerosporella brunnea.</title>
        <authorList>
            <consortium name="DOE Joint Genome Institute"/>
            <person name="Benucci G.M."/>
            <person name="Marozzi G."/>
            <person name="Antonielli L."/>
            <person name="Sanchez S."/>
            <person name="Marco P."/>
            <person name="Wang X."/>
            <person name="Falini L.B."/>
            <person name="Barry K."/>
            <person name="Haridas S."/>
            <person name="Lipzen A."/>
            <person name="Labutti K."/>
            <person name="Grigoriev I.V."/>
            <person name="Murat C."/>
            <person name="Martin F."/>
            <person name="Albertini E."/>
            <person name="Donnini D."/>
            <person name="Bonito G."/>
        </authorList>
    </citation>
    <scope>NUCLEOTIDE SEQUENCE [LARGE SCALE GENOMIC DNA]</scope>
    <source>
        <strain evidence="2 3">Sb_GMNB300</strain>
    </source>
</reference>
<dbReference type="SMART" id="SM00661">
    <property type="entry name" value="RPOL9"/>
    <property type="match status" value="1"/>
</dbReference>
<keyword evidence="3" id="KW-1185">Reference proteome</keyword>
<dbReference type="Pfam" id="PF02150">
    <property type="entry name" value="Zn_ribbon_RPB9"/>
    <property type="match status" value="1"/>
</dbReference>
<sequence length="81" mass="9289">MLSFCPQCSNSLTVSPAPSTGTNRLECRACPYEFILTRKYFERKPMKRKEVDDVIGGRLGQRRPDGCELSRRLVLQRNLTP</sequence>